<dbReference type="PANTHER" id="PTHR11271:SF6">
    <property type="entry name" value="GUANINE DEAMINASE"/>
    <property type="match status" value="1"/>
</dbReference>
<dbReference type="EMBL" id="CP138895">
    <property type="protein sequence ID" value="WPK24201.1"/>
    <property type="molecule type" value="Genomic_DNA"/>
</dbReference>
<evidence type="ECO:0000256" key="3">
    <source>
        <dbReference type="ARBA" id="ARBA00022801"/>
    </source>
</evidence>
<protein>
    <recommendedName>
        <fullName evidence="5">Amidohydrolase-related domain-containing protein</fullName>
    </recommendedName>
</protein>
<evidence type="ECO:0000256" key="2">
    <source>
        <dbReference type="ARBA" id="ARBA00022723"/>
    </source>
</evidence>
<dbReference type="Gene3D" id="2.30.40.10">
    <property type="entry name" value="Urease, subunit C, domain 1"/>
    <property type="match status" value="2"/>
</dbReference>
<dbReference type="GO" id="GO:0008270">
    <property type="term" value="F:zinc ion binding"/>
    <property type="evidence" value="ECO:0007669"/>
    <property type="project" value="TreeGrafter"/>
</dbReference>
<dbReference type="InterPro" id="IPR032466">
    <property type="entry name" value="Metal_Hydrolase"/>
</dbReference>
<dbReference type="InterPro" id="IPR006680">
    <property type="entry name" value="Amidohydro-rel"/>
</dbReference>
<dbReference type="GO" id="GO:0046098">
    <property type="term" value="P:guanine metabolic process"/>
    <property type="evidence" value="ECO:0007669"/>
    <property type="project" value="TreeGrafter"/>
</dbReference>
<feature type="domain" description="Amidohydrolase-related" evidence="5">
    <location>
        <begin position="116"/>
        <end position="531"/>
    </location>
</feature>
<keyword evidence="7" id="KW-1185">Reference proteome</keyword>
<organism evidence="6 7">
    <name type="scientific">Australozyma saopauloensis</name>
    <dbReference type="NCBI Taxonomy" id="291208"/>
    <lineage>
        <taxon>Eukaryota</taxon>
        <taxon>Fungi</taxon>
        <taxon>Dikarya</taxon>
        <taxon>Ascomycota</taxon>
        <taxon>Saccharomycotina</taxon>
        <taxon>Pichiomycetes</taxon>
        <taxon>Metschnikowiaceae</taxon>
        <taxon>Australozyma</taxon>
    </lineage>
</organism>
<gene>
    <name evidence="6" type="ORF">PUMCH_001466</name>
</gene>
<evidence type="ECO:0000259" key="5">
    <source>
        <dbReference type="Pfam" id="PF01979"/>
    </source>
</evidence>
<dbReference type="Proteomes" id="UP001338582">
    <property type="component" value="Chromosome 2"/>
</dbReference>
<keyword evidence="4" id="KW-0862">Zinc</keyword>
<proteinExistence type="predicted"/>
<keyword evidence="3" id="KW-0378">Hydrolase</keyword>
<evidence type="ECO:0000256" key="4">
    <source>
        <dbReference type="ARBA" id="ARBA00022833"/>
    </source>
</evidence>
<dbReference type="PANTHER" id="PTHR11271">
    <property type="entry name" value="GUANINE DEAMINASE"/>
    <property type="match status" value="1"/>
</dbReference>
<keyword evidence="2" id="KW-0479">Metal-binding</keyword>
<sequence>MHSERTRVSYTLYHGTVVHTPSLGQLLIQPKMLIGVTQEGKIDYFSHYGEQEHALHKTPQAFFQWLCDQRGYGPPQPTSDRNRWEHYIPGRGNGGNDRSRRYGYDYVDFSKHPSKFLVPGFFDTHIHASQFPNAGLGSELPLLDWLEKYTFSLENRFRAPDGEELPSARKRRLQMANTIYSRVINRTLAAGTTTASYFATIDTDTTNVLADLAVQHGQRALVGKVCMDCNPTYPEYVEPDAEALVRGTVEVLEHCAGLNVSVQSLGGPKMVQGIVTPRFAPLCLGELMKRLGALASKYNAPVQTHISENKDEIKLVADLFPECSDYTGVYDDHGLLGALTILAHAVHLTKHECKKILQKNCSILHCPSLNTFLTSGTAPVKRYLYEDKINVALGTDISGGCDYSILSAMKELIMVLHHLKMDKGKDKQQLVDTAPDNGLVTVADALYMATMGGAVACDMGSELGSFEVNKWFDAQLIDVMSPDLNIDVFDFQEPALDDTDMVDKVRQLVHRWIFCGDDRNCVKVWCNGRQVVDKEDRWVYLG</sequence>
<dbReference type="SUPFAM" id="SSF51338">
    <property type="entry name" value="Composite domain of metallo-dependent hydrolases"/>
    <property type="match status" value="1"/>
</dbReference>
<dbReference type="Pfam" id="PF01979">
    <property type="entry name" value="Amidohydro_1"/>
    <property type="match status" value="1"/>
</dbReference>
<comment type="cofactor">
    <cofactor evidence="1">
        <name>Zn(2+)</name>
        <dbReference type="ChEBI" id="CHEBI:29105"/>
    </cofactor>
</comment>
<name>A0AAX4H7I8_9ASCO</name>
<evidence type="ECO:0000313" key="7">
    <source>
        <dbReference type="Proteomes" id="UP001338582"/>
    </source>
</evidence>
<dbReference type="InterPro" id="IPR011059">
    <property type="entry name" value="Metal-dep_hydrolase_composite"/>
</dbReference>
<reference evidence="6 7" key="1">
    <citation type="submission" date="2023-10" db="EMBL/GenBank/DDBJ databases">
        <title>Draft Genome Sequence of Candida saopaulonensis from a very Premature Infant with Sepsis.</title>
        <authorList>
            <person name="Ning Y."/>
            <person name="Dai R."/>
            <person name="Xiao M."/>
            <person name="Xu Y."/>
            <person name="Yan Q."/>
            <person name="Zhang L."/>
        </authorList>
    </citation>
    <scope>NUCLEOTIDE SEQUENCE [LARGE SCALE GENOMIC DNA]</scope>
    <source>
        <strain evidence="6 7">19XY460</strain>
    </source>
</reference>
<dbReference type="GO" id="GO:0008892">
    <property type="term" value="F:guanine deaminase activity"/>
    <property type="evidence" value="ECO:0007669"/>
    <property type="project" value="TreeGrafter"/>
</dbReference>
<dbReference type="SUPFAM" id="SSF51556">
    <property type="entry name" value="Metallo-dependent hydrolases"/>
    <property type="match status" value="1"/>
</dbReference>
<dbReference type="Gene3D" id="3.20.20.140">
    <property type="entry name" value="Metal-dependent hydrolases"/>
    <property type="match status" value="1"/>
</dbReference>
<accession>A0AAX4H7I8</accession>
<dbReference type="AlphaFoldDB" id="A0AAX4H7I8"/>
<dbReference type="KEGG" id="asau:88172531"/>
<evidence type="ECO:0000256" key="1">
    <source>
        <dbReference type="ARBA" id="ARBA00001947"/>
    </source>
</evidence>
<evidence type="ECO:0000313" key="6">
    <source>
        <dbReference type="EMBL" id="WPK24201.1"/>
    </source>
</evidence>
<dbReference type="GO" id="GO:0005829">
    <property type="term" value="C:cytosol"/>
    <property type="evidence" value="ECO:0007669"/>
    <property type="project" value="TreeGrafter"/>
</dbReference>
<dbReference type="InterPro" id="IPR051607">
    <property type="entry name" value="Metallo-dep_hydrolases"/>
</dbReference>
<dbReference type="GeneID" id="88172531"/>
<dbReference type="RefSeq" id="XP_062876584.1">
    <property type="nucleotide sequence ID" value="XM_063020514.1"/>
</dbReference>